<reference evidence="1" key="1">
    <citation type="submission" date="2020-08" db="EMBL/GenBank/DDBJ databases">
        <title>Multicomponent nature underlies the extraordinary mechanical properties of spider dragline silk.</title>
        <authorList>
            <person name="Kono N."/>
            <person name="Nakamura H."/>
            <person name="Mori M."/>
            <person name="Yoshida Y."/>
            <person name="Ohtoshi R."/>
            <person name="Malay A.D."/>
            <person name="Moran D.A.P."/>
            <person name="Tomita M."/>
            <person name="Numata K."/>
            <person name="Arakawa K."/>
        </authorList>
    </citation>
    <scope>NUCLEOTIDE SEQUENCE</scope>
</reference>
<dbReference type="EMBL" id="BMAU01021357">
    <property type="protein sequence ID" value="GFY20996.1"/>
    <property type="molecule type" value="Genomic_DNA"/>
</dbReference>
<proteinExistence type="predicted"/>
<protein>
    <submittedName>
        <fullName evidence="1">Uncharacterized protein</fullName>
    </submittedName>
</protein>
<name>A0A8X6SX75_TRICX</name>
<dbReference type="Gene3D" id="2.40.70.10">
    <property type="entry name" value="Acid Proteases"/>
    <property type="match status" value="1"/>
</dbReference>
<evidence type="ECO:0000313" key="1">
    <source>
        <dbReference type="EMBL" id="GFY20996.1"/>
    </source>
</evidence>
<dbReference type="Proteomes" id="UP000887159">
    <property type="component" value="Unassembled WGS sequence"/>
</dbReference>
<sequence length="266" mass="31013">MWRWEIHTARFNYWRFYLSLRKDIRAKQSEVRGIGIMLKDEVGMSVGCLMLMIVGEIGEIRKLCVDRVTSKMIIRVITKMAVKEISGDNWNRFQKDDRRFNDRGYRFRNWSQKDDFSREDRRNRGSSENFSRGDKRQEGRLNVLKLSDDQNDTIISANEQVKKSRAEVITAQGAKCLNVGIVELNVRIRKSEKPWLFHVLADLEYPCILGVDFINGSKIILDLDRKSLVIPDSQVDKVFKIIEDGNGNGYTFTWNLRENSSIHSAE</sequence>
<dbReference type="InterPro" id="IPR021109">
    <property type="entry name" value="Peptidase_aspartic_dom_sf"/>
</dbReference>
<gene>
    <name evidence="1" type="primary">NCL1_62324</name>
    <name evidence="1" type="ORF">TNCV_3990401</name>
</gene>
<dbReference type="AlphaFoldDB" id="A0A8X6SX75"/>
<evidence type="ECO:0000313" key="2">
    <source>
        <dbReference type="Proteomes" id="UP000887159"/>
    </source>
</evidence>
<comment type="caution">
    <text evidence="1">The sequence shown here is derived from an EMBL/GenBank/DDBJ whole genome shotgun (WGS) entry which is preliminary data.</text>
</comment>
<accession>A0A8X6SX75</accession>
<organism evidence="1 2">
    <name type="scientific">Trichonephila clavipes</name>
    <name type="common">Golden silk orbweaver</name>
    <name type="synonym">Nephila clavipes</name>
    <dbReference type="NCBI Taxonomy" id="2585209"/>
    <lineage>
        <taxon>Eukaryota</taxon>
        <taxon>Metazoa</taxon>
        <taxon>Ecdysozoa</taxon>
        <taxon>Arthropoda</taxon>
        <taxon>Chelicerata</taxon>
        <taxon>Arachnida</taxon>
        <taxon>Araneae</taxon>
        <taxon>Araneomorphae</taxon>
        <taxon>Entelegynae</taxon>
        <taxon>Araneoidea</taxon>
        <taxon>Nephilidae</taxon>
        <taxon>Trichonephila</taxon>
    </lineage>
</organism>
<keyword evidence="2" id="KW-1185">Reference proteome</keyword>